<accession>A0ABX6C4L9</accession>
<dbReference type="PANTHER" id="PTHR48207:SF4">
    <property type="entry name" value="BLL6097 PROTEIN"/>
    <property type="match status" value="1"/>
</dbReference>
<dbReference type="EMBL" id="CP042829">
    <property type="protein sequence ID" value="QFG04205.1"/>
    <property type="molecule type" value="Genomic_DNA"/>
</dbReference>
<dbReference type="PANTHER" id="PTHR48207">
    <property type="entry name" value="SUCCINATE--HYDROXYMETHYLGLUTARATE COA-TRANSFERASE"/>
    <property type="match status" value="1"/>
</dbReference>
<gene>
    <name evidence="2" type="ORF">Tbon_13290</name>
</gene>
<protein>
    <submittedName>
        <fullName evidence="2">CoA transferase</fullName>
    </submittedName>
</protein>
<dbReference type="Gene3D" id="3.40.50.10540">
    <property type="entry name" value="Crotonobetainyl-coa:carnitine coa-transferase, domain 1"/>
    <property type="match status" value="2"/>
</dbReference>
<sequence>MLNSVFLGRQIRGGRDRNWKIAGMGAFPGCLLGPRPYNRSMAETSPLEGLRVIECAGWNGVLAGRLLAEAGADVVRVVPPAGNSLAAEPPFFGSTGVSIQSTFYNAGKRTVRLDLADPLQREQLRALIAAADVLIEDWPPGAPVFTAAELRAVNPRLAHVAVTPMGQDGPWRDWRVNDLAANALCGSAWVTGDPQSPPISGYGNQSHHTVGLYAAVLALAAARYARLTGRGIHVDLSAHEALVTCTEQVLMQWFFPNGTWGTPIARRQGSLHWSGAYEVYPARDGHGVMVTASLKLTEVLVPWLIECGAAQELADREKFPDVIAMVKNLPYVMKVLREWVAEWNGEKLFYEAQRRHQPFGVVWNVAEALTKSPQIAARGYLYEADVPGVGTVRLPGRFFRTSADGPPLLPAREVEASAVGWAPRGPAAAAAFDRQPPATRPLEGVRVLDFTHVLAGPFGTRVLADLGAEVIKVSSAKRSGGANSPDHPYYVCWNRNKKSVALDMTLPEARAVARDLALASDIIVENFSAGVLQRWGLDRASLAPDHPGITVISMGGMGQTGPWKEFVTYAPTIHALTGLTYLTNPEGTYTDGYGFSLTDHLSGLAAALAALEGLEHRDRTGQGLAIDLAQYELGLGIMGPAMIDYLANGTNPEPRGNRHPFDAWAPHGIYPCAGEDRWVAIAVRGDDEWRRLAGMLGIEPGGRFATHADRVANWRELDAAIAARTRREDPYELSERLQRAGVCAAPVQHAADLAERDPQLAARDFFGSARAEKWGEYGIDRFPARFDGERPPVYEGVRQVGEDTYEVLSTVLGYDDERIAELMAGGVLS</sequence>
<dbReference type="Pfam" id="PF02515">
    <property type="entry name" value="CoA_transf_3"/>
    <property type="match status" value="2"/>
</dbReference>
<organism evidence="2 3">
    <name type="scientific">Tepidiforma bonchosmolovskayae</name>
    <dbReference type="NCBI Taxonomy" id="2601677"/>
    <lineage>
        <taxon>Bacteria</taxon>
        <taxon>Bacillati</taxon>
        <taxon>Chloroflexota</taxon>
        <taxon>Tepidiformia</taxon>
        <taxon>Tepidiformales</taxon>
        <taxon>Tepidiformaceae</taxon>
        <taxon>Tepidiforma</taxon>
    </lineage>
</organism>
<reference evidence="2 3" key="1">
    <citation type="submission" date="2019-08" db="EMBL/GenBank/DDBJ databases">
        <authorList>
            <person name="Toschakov S.V."/>
        </authorList>
    </citation>
    <scope>NUCLEOTIDE SEQUENCE [LARGE SCALE GENOMIC DNA]</scope>
    <source>
        <strain evidence="2 3">3753O</strain>
    </source>
</reference>
<dbReference type="InterPro" id="IPR050483">
    <property type="entry name" value="CoA-transferase_III_domain"/>
</dbReference>
<reference evidence="2 3" key="2">
    <citation type="submission" date="2019-10" db="EMBL/GenBank/DDBJ databases">
        <title>Thermopilla bonchosmolovskayae gen. nov., sp. nov., a moderately thermophilic Chloroflexi bacterium from a Chukotka hot spring (Arctic, Russia), representing a novel classis Thermopillaia, which include previously uncultivated lineage OLB14.</title>
        <authorList>
            <person name="Kochetkova T.V."/>
            <person name="Zayulina K.S."/>
            <person name="Zhigarkov V.S."/>
            <person name="Minaev N.V."/>
            <person name="Novikov A."/>
            <person name="Toshchakov S.V."/>
            <person name="Elcheninov A.G."/>
            <person name="Kublanov I.V."/>
        </authorList>
    </citation>
    <scope>NUCLEOTIDE SEQUENCE [LARGE SCALE GENOMIC DNA]</scope>
    <source>
        <strain evidence="2 3">3753O</strain>
    </source>
</reference>
<name>A0ABX6C4L9_9CHLR</name>
<dbReference type="InterPro" id="IPR023606">
    <property type="entry name" value="CoA-Trfase_III_dom_1_sf"/>
</dbReference>
<dbReference type="Gene3D" id="3.30.1540.10">
    <property type="entry name" value="formyl-coa transferase, domain 3"/>
    <property type="match status" value="2"/>
</dbReference>
<dbReference type="InterPro" id="IPR003673">
    <property type="entry name" value="CoA-Trfase_fam_III"/>
</dbReference>
<dbReference type="SUPFAM" id="SSF89796">
    <property type="entry name" value="CoA-transferase family III (CaiB/BaiF)"/>
    <property type="match status" value="2"/>
</dbReference>
<evidence type="ECO:0000313" key="2">
    <source>
        <dbReference type="EMBL" id="QFG04205.1"/>
    </source>
</evidence>
<dbReference type="Proteomes" id="UP000326331">
    <property type="component" value="Chromosome"/>
</dbReference>
<proteinExistence type="predicted"/>
<evidence type="ECO:0000313" key="3">
    <source>
        <dbReference type="Proteomes" id="UP000326331"/>
    </source>
</evidence>
<keyword evidence="3" id="KW-1185">Reference proteome</keyword>
<evidence type="ECO:0000256" key="1">
    <source>
        <dbReference type="ARBA" id="ARBA00022679"/>
    </source>
</evidence>
<dbReference type="GO" id="GO:0016740">
    <property type="term" value="F:transferase activity"/>
    <property type="evidence" value="ECO:0007669"/>
    <property type="project" value="UniProtKB-KW"/>
</dbReference>
<dbReference type="InterPro" id="IPR044855">
    <property type="entry name" value="CoA-Trfase_III_dom3_sf"/>
</dbReference>
<keyword evidence="1 2" id="KW-0808">Transferase</keyword>